<reference evidence="12 13" key="1">
    <citation type="submission" date="2018-06" db="EMBL/GenBank/DDBJ databases">
        <title>Genomic Encyclopedia of Archaeal and Bacterial Type Strains, Phase II (KMG-II): from individual species to whole genera.</title>
        <authorList>
            <person name="Goeker M."/>
        </authorList>
    </citation>
    <scope>NUCLEOTIDE SEQUENCE [LARGE SCALE GENOMIC DNA]</scope>
    <source>
        <strain evidence="12 13">CFPB 3232</strain>
    </source>
</reference>
<keyword evidence="7" id="KW-0812">Transmembrane</keyword>
<dbReference type="InterPro" id="IPR058627">
    <property type="entry name" value="MdtA-like_C"/>
</dbReference>
<dbReference type="Gene3D" id="2.40.50.100">
    <property type="match status" value="1"/>
</dbReference>
<keyword evidence="3" id="KW-0813">Transport</keyword>
<feature type="domain" description="Multidrug resistance protein MdtA-like barrel-sandwich hybrid" evidence="9">
    <location>
        <begin position="80"/>
        <end position="223"/>
    </location>
</feature>
<gene>
    <name evidence="12" type="ORF">AX018_100837</name>
</gene>
<dbReference type="PANTHER" id="PTHR30469:SF36">
    <property type="entry name" value="BLL3903 PROTEIN"/>
    <property type="match status" value="1"/>
</dbReference>
<sequence length="400" mass="41290">MIPETPHTPHRAGKARRLAPVAAAAAALCAVFIYATASTPPAAAPKAAAGGQAVPVSVASAAQRDFPLWTEAIGTVTSLNAVNVRSRVDGQLERVAFTEGQMVHRGDLLAQIDARPLQAQVNQSKAQLAQEEARLASNKVDLQRATDLAAAGAGSAQAVDTLRATVATQAAVVQAAQAALESAQLQLGFTRITSPIDGRVGQRLQPAGSTVHANDATGIATVTQMNPIWVAFSVPQDQLPAVTVQSRARALKVQALLRDRSKVLADGELEFVDSQVSPAAGQVQLKARFANAERSLWPGQLVSIRMLLANEAGATVVPQEAVQQGPKGAFVYVVDGAHMAQARQIDAGPAAQGLQWVRKGLQPGEVVVTQGQYRIAPGVPVTTAAAGPGATASSTSAGNP</sequence>
<protein>
    <submittedName>
        <fullName evidence="12">Multidrug efflux system membrane fusion protein</fullName>
    </submittedName>
</protein>
<keyword evidence="4" id="KW-1003">Cell membrane</keyword>
<dbReference type="Pfam" id="PF25944">
    <property type="entry name" value="Beta-barrel_RND"/>
    <property type="match status" value="1"/>
</dbReference>
<comment type="caution">
    <text evidence="12">The sequence shown here is derived from an EMBL/GenBank/DDBJ whole genome shotgun (WGS) entry which is preliminary data.</text>
</comment>
<dbReference type="RefSeq" id="WP_111876378.1">
    <property type="nucleotide sequence ID" value="NZ_CBCSGC010000036.1"/>
</dbReference>
<evidence type="ECO:0000256" key="1">
    <source>
        <dbReference type="ARBA" id="ARBA00004236"/>
    </source>
</evidence>
<dbReference type="InterPro" id="IPR058624">
    <property type="entry name" value="MdtA-like_HH"/>
</dbReference>
<evidence type="ECO:0000313" key="12">
    <source>
        <dbReference type="EMBL" id="RAR84947.1"/>
    </source>
</evidence>
<feature type="domain" description="Multidrug resistance protein MdtA-like C-terminal permuted SH3" evidence="11">
    <location>
        <begin position="314"/>
        <end position="371"/>
    </location>
</feature>
<evidence type="ECO:0000259" key="10">
    <source>
        <dbReference type="Pfam" id="PF25944"/>
    </source>
</evidence>
<dbReference type="SUPFAM" id="SSF111369">
    <property type="entry name" value="HlyD-like secretion proteins"/>
    <property type="match status" value="1"/>
</dbReference>
<dbReference type="Pfam" id="PF25967">
    <property type="entry name" value="RND-MFP_C"/>
    <property type="match status" value="1"/>
</dbReference>
<dbReference type="InterPro" id="IPR058626">
    <property type="entry name" value="MdtA-like_b-barrel"/>
</dbReference>
<dbReference type="Gene3D" id="2.40.30.170">
    <property type="match status" value="1"/>
</dbReference>
<feature type="domain" description="Multidrug resistance protein MdtA-like beta-barrel" evidence="10">
    <location>
        <begin position="227"/>
        <end position="309"/>
    </location>
</feature>
<dbReference type="Proteomes" id="UP000248856">
    <property type="component" value="Unassembled WGS sequence"/>
</dbReference>
<keyword evidence="7" id="KW-1133">Transmembrane helix</keyword>
<proteinExistence type="inferred from homology"/>
<evidence type="ECO:0000256" key="6">
    <source>
        <dbReference type="ARBA" id="ARBA00023136"/>
    </source>
</evidence>
<keyword evidence="13" id="KW-1185">Reference proteome</keyword>
<name>A0A328ZQ48_9BURK</name>
<dbReference type="InterPro" id="IPR006143">
    <property type="entry name" value="RND_pump_MFP"/>
</dbReference>
<comment type="similarity">
    <text evidence="2">Belongs to the membrane fusion protein (MFP) (TC 8.A.1) family.</text>
</comment>
<dbReference type="NCBIfam" id="TIGR01730">
    <property type="entry name" value="RND_mfp"/>
    <property type="match status" value="1"/>
</dbReference>
<dbReference type="InterPro" id="IPR058625">
    <property type="entry name" value="MdtA-like_BSH"/>
</dbReference>
<evidence type="ECO:0000256" key="5">
    <source>
        <dbReference type="ARBA" id="ARBA00022519"/>
    </source>
</evidence>
<dbReference type="Gene3D" id="2.40.420.20">
    <property type="match status" value="1"/>
</dbReference>
<evidence type="ECO:0000256" key="4">
    <source>
        <dbReference type="ARBA" id="ARBA00022475"/>
    </source>
</evidence>
<evidence type="ECO:0000256" key="2">
    <source>
        <dbReference type="ARBA" id="ARBA00009477"/>
    </source>
</evidence>
<dbReference type="OrthoDB" id="9783047at2"/>
<accession>A0A328ZQ48</accession>
<dbReference type="EMBL" id="QLTA01000008">
    <property type="protein sequence ID" value="RAR84947.1"/>
    <property type="molecule type" value="Genomic_DNA"/>
</dbReference>
<comment type="subcellular location">
    <subcellularLocation>
        <location evidence="1">Cell membrane</location>
    </subcellularLocation>
</comment>
<keyword evidence="5" id="KW-0997">Cell inner membrane</keyword>
<dbReference type="Pfam" id="PF25876">
    <property type="entry name" value="HH_MFP_RND"/>
    <property type="match status" value="1"/>
</dbReference>
<evidence type="ECO:0000256" key="3">
    <source>
        <dbReference type="ARBA" id="ARBA00022448"/>
    </source>
</evidence>
<organism evidence="12 13">
    <name type="scientific">Paracidovorax anthurii</name>
    <dbReference type="NCBI Taxonomy" id="78229"/>
    <lineage>
        <taxon>Bacteria</taxon>
        <taxon>Pseudomonadati</taxon>
        <taxon>Pseudomonadota</taxon>
        <taxon>Betaproteobacteria</taxon>
        <taxon>Burkholderiales</taxon>
        <taxon>Comamonadaceae</taxon>
        <taxon>Paracidovorax</taxon>
    </lineage>
</organism>
<dbReference type="Pfam" id="PF25917">
    <property type="entry name" value="BSH_RND"/>
    <property type="match status" value="1"/>
</dbReference>
<evidence type="ECO:0000256" key="7">
    <source>
        <dbReference type="SAM" id="Phobius"/>
    </source>
</evidence>
<evidence type="ECO:0000259" key="8">
    <source>
        <dbReference type="Pfam" id="PF25876"/>
    </source>
</evidence>
<keyword evidence="6 7" id="KW-0472">Membrane</keyword>
<feature type="transmembrane region" description="Helical" evidence="7">
    <location>
        <begin position="18"/>
        <end position="37"/>
    </location>
</feature>
<feature type="domain" description="Multidrug resistance protein MdtA-like alpha-helical hairpin" evidence="8">
    <location>
        <begin position="121"/>
        <end position="190"/>
    </location>
</feature>
<dbReference type="PANTHER" id="PTHR30469">
    <property type="entry name" value="MULTIDRUG RESISTANCE PROTEIN MDTA"/>
    <property type="match status" value="1"/>
</dbReference>
<dbReference type="GO" id="GO:1990281">
    <property type="term" value="C:efflux pump complex"/>
    <property type="evidence" value="ECO:0007669"/>
    <property type="project" value="TreeGrafter"/>
</dbReference>
<evidence type="ECO:0000313" key="13">
    <source>
        <dbReference type="Proteomes" id="UP000248856"/>
    </source>
</evidence>
<evidence type="ECO:0000259" key="9">
    <source>
        <dbReference type="Pfam" id="PF25917"/>
    </source>
</evidence>
<dbReference type="GO" id="GO:0015562">
    <property type="term" value="F:efflux transmembrane transporter activity"/>
    <property type="evidence" value="ECO:0007669"/>
    <property type="project" value="TreeGrafter"/>
</dbReference>
<evidence type="ECO:0000259" key="11">
    <source>
        <dbReference type="Pfam" id="PF25967"/>
    </source>
</evidence>
<dbReference type="AlphaFoldDB" id="A0A328ZQ48"/>
<dbReference type="Gene3D" id="1.10.287.470">
    <property type="entry name" value="Helix hairpin bin"/>
    <property type="match status" value="1"/>
</dbReference>